<dbReference type="InterPro" id="IPR036673">
    <property type="entry name" value="Cyanovirin-N_sf"/>
</dbReference>
<keyword evidence="4" id="KW-1185">Reference proteome</keyword>
<dbReference type="Pfam" id="PF08881">
    <property type="entry name" value="CVNH"/>
    <property type="match status" value="1"/>
</dbReference>
<proteinExistence type="predicted"/>
<dbReference type="AlphaFoldDB" id="A0A3N4HMW2"/>
<dbReference type="EMBL" id="ML119770">
    <property type="protein sequence ID" value="RPA75163.1"/>
    <property type="molecule type" value="Genomic_DNA"/>
</dbReference>
<name>A0A3N4HMW2_ASCIM</name>
<dbReference type="InterPro" id="IPR011058">
    <property type="entry name" value="Cyanovirin-N"/>
</dbReference>
<accession>A0A3N4HMW2</accession>
<feature type="signal peptide" evidence="1">
    <location>
        <begin position="1"/>
        <end position="20"/>
    </location>
</feature>
<evidence type="ECO:0000259" key="2">
    <source>
        <dbReference type="Pfam" id="PF08881"/>
    </source>
</evidence>
<dbReference type="Proteomes" id="UP000275078">
    <property type="component" value="Unassembled WGS sequence"/>
</dbReference>
<evidence type="ECO:0000313" key="3">
    <source>
        <dbReference type="EMBL" id="RPA75163.1"/>
    </source>
</evidence>
<evidence type="ECO:0000313" key="4">
    <source>
        <dbReference type="Proteomes" id="UP000275078"/>
    </source>
</evidence>
<evidence type="ECO:0000256" key="1">
    <source>
        <dbReference type="SAM" id="SignalP"/>
    </source>
</evidence>
<gene>
    <name evidence="3" type="ORF">BJ508DRAFT_23862</name>
</gene>
<reference evidence="3 4" key="1">
    <citation type="journal article" date="2018" name="Nat. Ecol. Evol.">
        <title>Pezizomycetes genomes reveal the molecular basis of ectomycorrhizal truffle lifestyle.</title>
        <authorList>
            <person name="Murat C."/>
            <person name="Payen T."/>
            <person name="Noel B."/>
            <person name="Kuo A."/>
            <person name="Morin E."/>
            <person name="Chen J."/>
            <person name="Kohler A."/>
            <person name="Krizsan K."/>
            <person name="Balestrini R."/>
            <person name="Da Silva C."/>
            <person name="Montanini B."/>
            <person name="Hainaut M."/>
            <person name="Levati E."/>
            <person name="Barry K.W."/>
            <person name="Belfiori B."/>
            <person name="Cichocki N."/>
            <person name="Clum A."/>
            <person name="Dockter R.B."/>
            <person name="Fauchery L."/>
            <person name="Guy J."/>
            <person name="Iotti M."/>
            <person name="Le Tacon F."/>
            <person name="Lindquist E.A."/>
            <person name="Lipzen A."/>
            <person name="Malagnac F."/>
            <person name="Mello A."/>
            <person name="Molinier V."/>
            <person name="Miyauchi S."/>
            <person name="Poulain J."/>
            <person name="Riccioni C."/>
            <person name="Rubini A."/>
            <person name="Sitrit Y."/>
            <person name="Splivallo R."/>
            <person name="Traeger S."/>
            <person name="Wang M."/>
            <person name="Zifcakova L."/>
            <person name="Wipf D."/>
            <person name="Zambonelli A."/>
            <person name="Paolocci F."/>
            <person name="Nowrousian M."/>
            <person name="Ottonello S."/>
            <person name="Baldrian P."/>
            <person name="Spatafora J.W."/>
            <person name="Henrissat B."/>
            <person name="Nagy L.G."/>
            <person name="Aury J.M."/>
            <person name="Wincker P."/>
            <person name="Grigoriev I.V."/>
            <person name="Bonfante P."/>
            <person name="Martin F.M."/>
        </authorList>
    </citation>
    <scope>NUCLEOTIDE SEQUENCE [LARGE SCALE GENOMIC DNA]</scope>
    <source>
        <strain evidence="3 4">RN42</strain>
    </source>
</reference>
<keyword evidence="1" id="KW-0732">Signal</keyword>
<dbReference type="Gene3D" id="2.30.60.10">
    <property type="entry name" value="Cyanovirin-N"/>
    <property type="match status" value="1"/>
</dbReference>
<feature type="chain" id="PRO_5018093214" description="Cyanovirin-N domain-containing protein" evidence="1">
    <location>
        <begin position="21"/>
        <end position="244"/>
    </location>
</feature>
<dbReference type="OrthoDB" id="4672515at2759"/>
<protein>
    <recommendedName>
        <fullName evidence="2">Cyanovirin-N domain-containing protein</fullName>
    </recommendedName>
</protein>
<dbReference type="SUPFAM" id="SSF51322">
    <property type="entry name" value="Cyanovirin-N"/>
    <property type="match status" value="1"/>
</dbReference>
<sequence>MQFLSIITMAVMLATASVSAQNIYNDCRGRPVKSGVSPEPIGYEVGRMDENMLLLKCKVHGTARWQESRHDLNLCVANAGGRLESRRDGGFYASCRNCRMEPFKFATRRIYLACQCDDGRGGTTRTKLNMRSILSTTSDGFFGCHGHRSAPYSSNKDYNGVNPLDEIYPESVVEYSDTPEILPVEGPDAVDVGEVAVGAIEPVVPTLAPEPTGPVEEADDIVPVGELATTELADGSVEESVVFY</sequence>
<organism evidence="3 4">
    <name type="scientific">Ascobolus immersus RN42</name>
    <dbReference type="NCBI Taxonomy" id="1160509"/>
    <lineage>
        <taxon>Eukaryota</taxon>
        <taxon>Fungi</taxon>
        <taxon>Dikarya</taxon>
        <taxon>Ascomycota</taxon>
        <taxon>Pezizomycotina</taxon>
        <taxon>Pezizomycetes</taxon>
        <taxon>Pezizales</taxon>
        <taxon>Ascobolaceae</taxon>
        <taxon>Ascobolus</taxon>
    </lineage>
</organism>
<feature type="domain" description="Cyanovirin-N" evidence="2">
    <location>
        <begin position="49"/>
        <end position="134"/>
    </location>
</feature>